<sequence length="60" mass="6571">MVPGSIPGATNFFCLYFFSPLAVLGLVVLVNIGHLCSFFIYFKFLFCLYVISIIDSAVAA</sequence>
<gene>
    <name evidence="2" type="ORF">EURHEDRAFT_124855</name>
</gene>
<keyword evidence="3" id="KW-1185">Reference proteome</keyword>
<evidence type="ECO:0000256" key="1">
    <source>
        <dbReference type="SAM" id="Phobius"/>
    </source>
</evidence>
<dbReference type="EMBL" id="KK088412">
    <property type="protein sequence ID" value="EYE99033.1"/>
    <property type="molecule type" value="Genomic_DNA"/>
</dbReference>
<proteinExistence type="predicted"/>
<organism evidence="2 3">
    <name type="scientific">Aspergillus ruber (strain CBS 135680)</name>
    <dbReference type="NCBI Taxonomy" id="1388766"/>
    <lineage>
        <taxon>Eukaryota</taxon>
        <taxon>Fungi</taxon>
        <taxon>Dikarya</taxon>
        <taxon>Ascomycota</taxon>
        <taxon>Pezizomycotina</taxon>
        <taxon>Eurotiomycetes</taxon>
        <taxon>Eurotiomycetidae</taxon>
        <taxon>Eurotiales</taxon>
        <taxon>Aspergillaceae</taxon>
        <taxon>Aspergillus</taxon>
        <taxon>Aspergillus subgen. Aspergillus</taxon>
    </lineage>
</organism>
<accession>A0A017SQ12</accession>
<evidence type="ECO:0000313" key="3">
    <source>
        <dbReference type="Proteomes" id="UP000019804"/>
    </source>
</evidence>
<keyword evidence="1" id="KW-0812">Transmembrane</keyword>
<reference evidence="3" key="1">
    <citation type="journal article" date="2014" name="Nat. Commun.">
        <title>Genomic adaptations of the halophilic Dead Sea filamentous fungus Eurotium rubrum.</title>
        <authorList>
            <person name="Kis-Papo T."/>
            <person name="Weig A.R."/>
            <person name="Riley R."/>
            <person name="Persoh D."/>
            <person name="Salamov A."/>
            <person name="Sun H."/>
            <person name="Lipzen A."/>
            <person name="Wasser S.P."/>
            <person name="Rambold G."/>
            <person name="Grigoriev I.V."/>
            <person name="Nevo E."/>
        </authorList>
    </citation>
    <scope>NUCLEOTIDE SEQUENCE [LARGE SCALE GENOMIC DNA]</scope>
    <source>
        <strain evidence="3">CBS 135680</strain>
    </source>
</reference>
<dbReference type="Proteomes" id="UP000019804">
    <property type="component" value="Unassembled WGS sequence"/>
</dbReference>
<feature type="transmembrane region" description="Helical" evidence="1">
    <location>
        <begin position="12"/>
        <end position="32"/>
    </location>
</feature>
<evidence type="ECO:0000313" key="2">
    <source>
        <dbReference type="EMBL" id="EYE99033.1"/>
    </source>
</evidence>
<keyword evidence="1" id="KW-1133">Transmembrane helix</keyword>
<dbReference type="HOGENOM" id="CLU_2941322_0_0_1"/>
<name>A0A017SQ12_ASPRC</name>
<dbReference type="AlphaFoldDB" id="A0A017SQ12"/>
<protein>
    <submittedName>
        <fullName evidence="2">Uncharacterized protein</fullName>
    </submittedName>
</protein>
<keyword evidence="1" id="KW-0472">Membrane</keyword>
<feature type="transmembrane region" description="Helical" evidence="1">
    <location>
        <begin position="38"/>
        <end position="58"/>
    </location>
</feature>
<dbReference type="RefSeq" id="XP_040642721.1">
    <property type="nucleotide sequence ID" value="XM_040777722.1"/>
</dbReference>
<dbReference type="GeneID" id="63692846"/>